<evidence type="ECO:0000313" key="4">
    <source>
        <dbReference type="Proteomes" id="UP000260273"/>
    </source>
</evidence>
<keyword evidence="4" id="KW-1185">Reference proteome</keyword>
<dbReference type="RefSeq" id="YP_010097456.1">
    <property type="nucleotide sequence ID" value="NC_055758.1"/>
</dbReference>
<sequence length="151" mass="16366">MTSKNRMSVEELADMLIENLASPVRQAVNWKRALCSQRGRFIGAWLWDAELDGGGEKNAKGESAVARAHRYEAAKAVCRACPERATCLSAARSDPLAEGIYGGELINNRSRPEGTPRGHRQGSRGPRLPVEGDDLRDQEDALADHGEAAAV</sequence>
<dbReference type="InterPro" id="IPR034768">
    <property type="entry name" value="4FE4S_WBL"/>
</dbReference>
<feature type="region of interest" description="Disordered" evidence="1">
    <location>
        <begin position="103"/>
        <end position="151"/>
    </location>
</feature>
<dbReference type="Pfam" id="PF02467">
    <property type="entry name" value="Whib"/>
    <property type="match status" value="1"/>
</dbReference>
<accession>A0A345M6I0</accession>
<name>A0A345M6I0_9CAUD</name>
<gene>
    <name evidence="3" type="primary">62</name>
    <name evidence="3" type="ORF">SEA_PLEAKLEY_62</name>
</gene>
<feature type="domain" description="4Fe-4S Wbl-type" evidence="2">
    <location>
        <begin position="34"/>
        <end position="111"/>
    </location>
</feature>
<dbReference type="KEGG" id="vg:65115120"/>
<protein>
    <submittedName>
        <fullName evidence="3">WhiB family transcription factor</fullName>
    </submittedName>
</protein>
<dbReference type="PROSITE" id="PS51674">
    <property type="entry name" value="4FE4S_WBL"/>
    <property type="match status" value="1"/>
</dbReference>
<evidence type="ECO:0000259" key="2">
    <source>
        <dbReference type="PROSITE" id="PS51674"/>
    </source>
</evidence>
<evidence type="ECO:0000256" key="1">
    <source>
        <dbReference type="SAM" id="MobiDB-lite"/>
    </source>
</evidence>
<proteinExistence type="predicted"/>
<organism evidence="3 4">
    <name type="scientific">Gordonia phage Pleakley</name>
    <dbReference type="NCBI Taxonomy" id="2283246"/>
    <lineage>
        <taxon>Viruses</taxon>
        <taxon>Duplodnaviria</taxon>
        <taxon>Heunggongvirae</taxon>
        <taxon>Uroviricota</taxon>
        <taxon>Caudoviricetes</taxon>
        <taxon>Zierdtviridae</taxon>
        <taxon>Emilbogenvirinae</taxon>
        <taxon>Pleakleyvirus</taxon>
        <taxon>Pleakleyvirus pleakley</taxon>
    </lineage>
</organism>
<dbReference type="Proteomes" id="UP000260273">
    <property type="component" value="Segment"/>
</dbReference>
<evidence type="ECO:0000313" key="3">
    <source>
        <dbReference type="EMBL" id="AXH66101.1"/>
    </source>
</evidence>
<dbReference type="EMBL" id="MH576960">
    <property type="protein sequence ID" value="AXH66101.1"/>
    <property type="molecule type" value="Genomic_DNA"/>
</dbReference>
<reference evidence="4" key="1">
    <citation type="submission" date="2018-07" db="EMBL/GenBank/DDBJ databases">
        <authorList>
            <person name="Quirk P.G."/>
            <person name="Krulwich T.A."/>
        </authorList>
    </citation>
    <scope>NUCLEOTIDE SEQUENCE [LARGE SCALE GENOMIC DNA]</scope>
</reference>
<dbReference type="GeneID" id="65115120"/>
<feature type="compositionally biased region" description="Basic and acidic residues" evidence="1">
    <location>
        <begin position="133"/>
        <end position="151"/>
    </location>
</feature>